<dbReference type="PANTHER" id="PTHR43765">
    <property type="entry name" value="2-DEHYDROPANTOATE 2-REDUCTASE-RELATED"/>
    <property type="match status" value="1"/>
</dbReference>
<dbReference type="AlphaFoldDB" id="A0A9P8CPJ3"/>
<dbReference type="InterPro" id="IPR008927">
    <property type="entry name" value="6-PGluconate_DH-like_C_sf"/>
</dbReference>
<keyword evidence="3" id="KW-0560">Oxidoreductase</keyword>
<keyword evidence="8" id="KW-1185">Reference proteome</keyword>
<feature type="domain" description="Ketopantoate reductase N-terminal" evidence="5">
    <location>
        <begin position="91"/>
        <end position="259"/>
    </location>
</feature>
<evidence type="ECO:0000256" key="4">
    <source>
        <dbReference type="SAM" id="MobiDB-lite"/>
    </source>
</evidence>
<dbReference type="GO" id="GO:0050661">
    <property type="term" value="F:NADP binding"/>
    <property type="evidence" value="ECO:0007669"/>
    <property type="project" value="TreeGrafter"/>
</dbReference>
<name>A0A9P8CPJ3_9HYPO</name>
<dbReference type="InterPro" id="IPR050838">
    <property type="entry name" value="Ketopantoate_reductase"/>
</dbReference>
<dbReference type="Proteomes" id="UP000887229">
    <property type="component" value="Unassembled WGS sequence"/>
</dbReference>
<dbReference type="InterPro" id="IPR013752">
    <property type="entry name" value="KPA_reductase"/>
</dbReference>
<dbReference type="InterPro" id="IPR013328">
    <property type="entry name" value="6PGD_dom2"/>
</dbReference>
<gene>
    <name evidence="7" type="ORF">F5Z01DRAFT_659522</name>
</gene>
<comment type="caution">
    <text evidence="7">The sequence shown here is derived from an EMBL/GenBank/DDBJ whole genome shotgun (WGS) entry which is preliminary data.</text>
</comment>
<evidence type="ECO:0000256" key="1">
    <source>
        <dbReference type="ARBA" id="ARBA00007870"/>
    </source>
</evidence>
<evidence type="ECO:0000259" key="5">
    <source>
        <dbReference type="Pfam" id="PF02558"/>
    </source>
</evidence>
<dbReference type="RefSeq" id="XP_046116735.1">
    <property type="nucleotide sequence ID" value="XM_046263777.1"/>
</dbReference>
<organism evidence="7 8">
    <name type="scientific">Emericellopsis atlantica</name>
    <dbReference type="NCBI Taxonomy" id="2614577"/>
    <lineage>
        <taxon>Eukaryota</taxon>
        <taxon>Fungi</taxon>
        <taxon>Dikarya</taxon>
        <taxon>Ascomycota</taxon>
        <taxon>Pezizomycotina</taxon>
        <taxon>Sordariomycetes</taxon>
        <taxon>Hypocreomycetidae</taxon>
        <taxon>Hypocreales</taxon>
        <taxon>Bionectriaceae</taxon>
        <taxon>Emericellopsis</taxon>
    </lineage>
</organism>
<dbReference type="Gene3D" id="1.10.1040.10">
    <property type="entry name" value="N-(1-d-carboxylethyl)-l-norvaline Dehydrogenase, domain 2"/>
    <property type="match status" value="1"/>
</dbReference>
<comment type="similarity">
    <text evidence="1">Belongs to the ketopantoate reductase family.</text>
</comment>
<keyword evidence="2" id="KW-0521">NADP</keyword>
<evidence type="ECO:0000313" key="7">
    <source>
        <dbReference type="EMBL" id="KAG9252811.1"/>
    </source>
</evidence>
<evidence type="ECO:0000256" key="2">
    <source>
        <dbReference type="ARBA" id="ARBA00022857"/>
    </source>
</evidence>
<dbReference type="InterPro" id="IPR013332">
    <property type="entry name" value="KPR_N"/>
</dbReference>
<dbReference type="SUPFAM" id="SSF48179">
    <property type="entry name" value="6-phosphogluconate dehydrogenase C-terminal domain-like"/>
    <property type="match status" value="1"/>
</dbReference>
<protein>
    <submittedName>
        <fullName evidence="7">Ketopantoate reductase PanE/ApbA C terminal-domain-containing protein</fullName>
    </submittedName>
</protein>
<accession>A0A9P8CPJ3</accession>
<dbReference type="PANTHER" id="PTHR43765:SF2">
    <property type="entry name" value="2-DEHYDROPANTOATE 2-REDUCTASE"/>
    <property type="match status" value="1"/>
</dbReference>
<evidence type="ECO:0000259" key="6">
    <source>
        <dbReference type="Pfam" id="PF08546"/>
    </source>
</evidence>
<evidence type="ECO:0000256" key="3">
    <source>
        <dbReference type="ARBA" id="ARBA00023002"/>
    </source>
</evidence>
<evidence type="ECO:0000313" key="8">
    <source>
        <dbReference type="Proteomes" id="UP000887229"/>
    </source>
</evidence>
<dbReference type="GO" id="GO:0008677">
    <property type="term" value="F:2-dehydropantoate 2-reductase activity"/>
    <property type="evidence" value="ECO:0007669"/>
    <property type="project" value="TreeGrafter"/>
</dbReference>
<dbReference type="EMBL" id="MU251260">
    <property type="protein sequence ID" value="KAG9252811.1"/>
    <property type="molecule type" value="Genomic_DNA"/>
</dbReference>
<feature type="region of interest" description="Disordered" evidence="4">
    <location>
        <begin position="38"/>
        <end position="61"/>
    </location>
</feature>
<dbReference type="Pfam" id="PF02558">
    <property type="entry name" value="ApbA"/>
    <property type="match status" value="1"/>
</dbReference>
<dbReference type="GO" id="GO:0005739">
    <property type="term" value="C:mitochondrion"/>
    <property type="evidence" value="ECO:0007669"/>
    <property type="project" value="TreeGrafter"/>
</dbReference>
<dbReference type="Gene3D" id="3.40.50.720">
    <property type="entry name" value="NAD(P)-binding Rossmann-like Domain"/>
    <property type="match status" value="1"/>
</dbReference>
<sequence>MASSVALASSRLRLGMLKIRSSVVVVSRPYSRSHTYSSASRSQYVAARPHPSSPQPPWLSRILKDTSSPPKVYSWSPRPLPASHSSDPRRIHILGVGNMGRLYASHLRKHAELPPVTLVLHRPDLLKTWTSNPGIEITRPDGLVERTTAGLDVEYWTTSPPEHGYSREISPVRNLIIATKASVALPEADKLRGYLDAQSTVAFAQNGMSKLWPPHGAMYTSHRYGEEHTPNFAHCITTHGVISLGDFRSRHASLADAKAGLVLPGARAAEAEYLLDTITSAPGLLSRRVDRQDLWVLQLEKLVVNSIINPLTAILRQKNGVLFDDEQGILSRVMDRLLHETCAVYQSLLQHDSTTPLLASEAGDVDAAREILSERFRFENLKSMLWSVGYRVGENSSSMLQDVQAGKSTEIRDFNGWIVDMASFLGGGLDTLANQRLIDLVEDGQVLDALALADRVLSR</sequence>
<proteinExistence type="inferred from homology"/>
<dbReference type="Pfam" id="PF08546">
    <property type="entry name" value="ApbA_C"/>
    <property type="match status" value="1"/>
</dbReference>
<feature type="domain" description="Ketopantoate reductase C-terminal" evidence="6">
    <location>
        <begin position="297"/>
        <end position="442"/>
    </location>
</feature>
<reference evidence="7" key="1">
    <citation type="journal article" date="2021" name="IMA Fungus">
        <title>Genomic characterization of three marine fungi, including Emericellopsis atlantica sp. nov. with signatures of a generalist lifestyle and marine biomass degradation.</title>
        <authorList>
            <person name="Hagestad O.C."/>
            <person name="Hou L."/>
            <person name="Andersen J.H."/>
            <person name="Hansen E.H."/>
            <person name="Altermark B."/>
            <person name="Li C."/>
            <person name="Kuhnert E."/>
            <person name="Cox R.J."/>
            <person name="Crous P.W."/>
            <person name="Spatafora J.W."/>
            <person name="Lail K."/>
            <person name="Amirebrahimi M."/>
            <person name="Lipzen A."/>
            <person name="Pangilinan J."/>
            <person name="Andreopoulos W."/>
            <person name="Hayes R.D."/>
            <person name="Ng V."/>
            <person name="Grigoriev I.V."/>
            <person name="Jackson S.A."/>
            <person name="Sutton T.D.S."/>
            <person name="Dobson A.D.W."/>
            <person name="Rama T."/>
        </authorList>
    </citation>
    <scope>NUCLEOTIDE SEQUENCE</scope>
    <source>
        <strain evidence="7">TS7</strain>
    </source>
</reference>
<dbReference type="GeneID" id="70294680"/>
<dbReference type="OrthoDB" id="73846at2759"/>